<dbReference type="Proteomes" id="UP001152888">
    <property type="component" value="Unassembled WGS sequence"/>
</dbReference>
<protein>
    <submittedName>
        <fullName evidence="2">Uncharacterized protein</fullName>
    </submittedName>
</protein>
<accession>A0A9P0PKC9</accession>
<feature type="region of interest" description="Disordered" evidence="1">
    <location>
        <begin position="24"/>
        <end position="57"/>
    </location>
</feature>
<name>A0A9P0PKC9_ACAOB</name>
<evidence type="ECO:0000313" key="3">
    <source>
        <dbReference type="Proteomes" id="UP001152888"/>
    </source>
</evidence>
<proteinExistence type="predicted"/>
<evidence type="ECO:0000313" key="2">
    <source>
        <dbReference type="EMBL" id="CAH1984216.1"/>
    </source>
</evidence>
<feature type="non-terminal residue" evidence="2">
    <location>
        <position position="1"/>
    </location>
</feature>
<comment type="caution">
    <text evidence="2">The sequence shown here is derived from an EMBL/GenBank/DDBJ whole genome shotgun (WGS) entry which is preliminary data.</text>
</comment>
<keyword evidence="3" id="KW-1185">Reference proteome</keyword>
<dbReference type="AlphaFoldDB" id="A0A9P0PKC9"/>
<reference evidence="2" key="1">
    <citation type="submission" date="2022-03" db="EMBL/GenBank/DDBJ databases">
        <authorList>
            <person name="Sayadi A."/>
        </authorList>
    </citation>
    <scope>NUCLEOTIDE SEQUENCE</scope>
</reference>
<dbReference type="EMBL" id="CAKOFQ010006953">
    <property type="protein sequence ID" value="CAH1984216.1"/>
    <property type="molecule type" value="Genomic_DNA"/>
</dbReference>
<evidence type="ECO:0000256" key="1">
    <source>
        <dbReference type="SAM" id="MobiDB-lite"/>
    </source>
</evidence>
<gene>
    <name evidence="2" type="ORF">ACAOBT_LOCUS15972</name>
</gene>
<sequence length="98" mass="11404">SLRCSSNPSHWQLGWHLAACTIRQRNKNQQKPSERERKRDESETHRKPETSSTQLTDKVKLFTDEPFTMKMKHSTRLMSSSTVTSVVLLTSCLCFFNM</sequence>
<organism evidence="2 3">
    <name type="scientific">Acanthoscelides obtectus</name>
    <name type="common">Bean weevil</name>
    <name type="synonym">Bruchus obtectus</name>
    <dbReference type="NCBI Taxonomy" id="200917"/>
    <lineage>
        <taxon>Eukaryota</taxon>
        <taxon>Metazoa</taxon>
        <taxon>Ecdysozoa</taxon>
        <taxon>Arthropoda</taxon>
        <taxon>Hexapoda</taxon>
        <taxon>Insecta</taxon>
        <taxon>Pterygota</taxon>
        <taxon>Neoptera</taxon>
        <taxon>Endopterygota</taxon>
        <taxon>Coleoptera</taxon>
        <taxon>Polyphaga</taxon>
        <taxon>Cucujiformia</taxon>
        <taxon>Chrysomeloidea</taxon>
        <taxon>Chrysomelidae</taxon>
        <taxon>Bruchinae</taxon>
        <taxon>Bruchini</taxon>
        <taxon>Acanthoscelides</taxon>
    </lineage>
</organism>
<feature type="compositionally biased region" description="Basic and acidic residues" evidence="1">
    <location>
        <begin position="32"/>
        <end position="49"/>
    </location>
</feature>